<keyword evidence="1" id="KW-0540">Nuclease</keyword>
<reference evidence="6 8" key="1">
    <citation type="journal article" date="2018" name="Elife">
        <title>Discovery and characterization of a prevalent human gut bacterial enzyme sufficient for the inactivation of a family of plant toxins.</title>
        <authorList>
            <person name="Koppel N."/>
            <person name="Bisanz J.E."/>
            <person name="Pandelia M.E."/>
            <person name="Turnbaugh P.J."/>
            <person name="Balskus E.P."/>
        </authorList>
    </citation>
    <scope>NUCLEOTIDE SEQUENCE [LARGE SCALE GENOMIC DNA]</scope>
    <source>
        <strain evidence="6 8">DSM 16107</strain>
    </source>
</reference>
<dbReference type="InterPro" id="IPR029060">
    <property type="entry name" value="PIN-like_dom_sf"/>
</dbReference>
<evidence type="ECO:0000256" key="1">
    <source>
        <dbReference type="ARBA" id="ARBA00022722"/>
    </source>
</evidence>
<evidence type="ECO:0000256" key="2">
    <source>
        <dbReference type="ARBA" id="ARBA00022723"/>
    </source>
</evidence>
<dbReference type="Gene3D" id="3.40.50.1010">
    <property type="entry name" value="5'-nuclease"/>
    <property type="match status" value="1"/>
</dbReference>
<dbReference type="RefSeq" id="WP_114546120.1">
    <property type="nucleotide sequence ID" value="NZ_PPTT01000011.1"/>
</dbReference>
<keyword evidence="4" id="KW-0460">Magnesium</keyword>
<evidence type="ECO:0000313" key="6">
    <source>
        <dbReference type="EMBL" id="RDB69095.1"/>
    </source>
</evidence>
<keyword evidence="8" id="KW-1185">Reference proteome</keyword>
<protein>
    <submittedName>
        <fullName evidence="7">PIN domain nuclease</fullName>
    </submittedName>
</protein>
<evidence type="ECO:0000313" key="7">
    <source>
        <dbReference type="EMBL" id="RNM43116.1"/>
    </source>
</evidence>
<dbReference type="AlphaFoldDB" id="A0A3N0J2B5"/>
<keyword evidence="3" id="KW-0378">Hydrolase</keyword>
<dbReference type="InterPro" id="IPR002716">
    <property type="entry name" value="PIN_dom"/>
</dbReference>
<organism evidence="7 9">
    <name type="scientific">Eggerthella sinensis</name>
    <dbReference type="NCBI Taxonomy" id="242230"/>
    <lineage>
        <taxon>Bacteria</taxon>
        <taxon>Bacillati</taxon>
        <taxon>Actinomycetota</taxon>
        <taxon>Coriobacteriia</taxon>
        <taxon>Eggerthellales</taxon>
        <taxon>Eggerthellaceae</taxon>
        <taxon>Eggerthella</taxon>
    </lineage>
</organism>
<dbReference type="GO" id="GO:0004518">
    <property type="term" value="F:nuclease activity"/>
    <property type="evidence" value="ECO:0007669"/>
    <property type="project" value="UniProtKB-KW"/>
</dbReference>
<dbReference type="Proteomes" id="UP000253817">
    <property type="component" value="Unassembled WGS sequence"/>
</dbReference>
<evidence type="ECO:0000259" key="5">
    <source>
        <dbReference type="Pfam" id="PF13470"/>
    </source>
</evidence>
<sequence length="150" mass="17155">MRLLLDTNVLLDLLACREEFYREVCAIKAMGLYGDADLWVSAKSFTDVFYLMRRHGEFDSAAIQDVILENLAYLNVCGIGKEDIENSARAKWPDFEDCLVALCAEKVKADVLITRDRKGFELSRVTPCSPSDFVDHLEKEYGIVYDEVDW</sequence>
<accession>A0A3N0J2B5</accession>
<dbReference type="GO" id="GO:0016787">
    <property type="term" value="F:hydrolase activity"/>
    <property type="evidence" value="ECO:0007669"/>
    <property type="project" value="UniProtKB-KW"/>
</dbReference>
<gene>
    <name evidence="6" type="ORF">C1876_07610</name>
    <name evidence="7" type="ORF">DMP09_01320</name>
</gene>
<name>A0A3N0J2B5_9ACTN</name>
<evidence type="ECO:0000313" key="9">
    <source>
        <dbReference type="Proteomes" id="UP000270112"/>
    </source>
</evidence>
<dbReference type="Pfam" id="PF13470">
    <property type="entry name" value="PIN_3"/>
    <property type="match status" value="1"/>
</dbReference>
<evidence type="ECO:0000313" key="8">
    <source>
        <dbReference type="Proteomes" id="UP000253817"/>
    </source>
</evidence>
<dbReference type="CDD" id="cd09854">
    <property type="entry name" value="PIN_VapC-like"/>
    <property type="match status" value="1"/>
</dbReference>
<dbReference type="SUPFAM" id="SSF88723">
    <property type="entry name" value="PIN domain-like"/>
    <property type="match status" value="1"/>
</dbReference>
<evidence type="ECO:0000256" key="4">
    <source>
        <dbReference type="ARBA" id="ARBA00022842"/>
    </source>
</evidence>
<comment type="caution">
    <text evidence="7">The sequence shown here is derived from an EMBL/GenBank/DDBJ whole genome shotgun (WGS) entry which is preliminary data.</text>
</comment>
<evidence type="ECO:0000256" key="3">
    <source>
        <dbReference type="ARBA" id="ARBA00022801"/>
    </source>
</evidence>
<feature type="domain" description="PIN" evidence="5">
    <location>
        <begin position="2"/>
        <end position="118"/>
    </location>
</feature>
<dbReference type="Proteomes" id="UP000270112">
    <property type="component" value="Unassembled WGS sequence"/>
</dbReference>
<dbReference type="OrthoDB" id="3232645at2"/>
<reference evidence="9" key="2">
    <citation type="submission" date="2018-05" db="EMBL/GenBank/DDBJ databases">
        <title>Genome Sequencing of selected type strains of the family Eggerthellaceae.</title>
        <authorList>
            <person name="Danylec N."/>
            <person name="Stoll D.A."/>
            <person name="Doetsch A."/>
            <person name="Huch M."/>
        </authorList>
    </citation>
    <scope>NUCLEOTIDE SEQUENCE [LARGE SCALE GENOMIC DNA]</scope>
    <source>
        <strain evidence="9">DSM 16107</strain>
    </source>
</reference>
<keyword evidence="2" id="KW-0479">Metal-binding</keyword>
<dbReference type="GO" id="GO:0046872">
    <property type="term" value="F:metal ion binding"/>
    <property type="evidence" value="ECO:0007669"/>
    <property type="project" value="UniProtKB-KW"/>
</dbReference>
<dbReference type="EMBL" id="PPTT01000011">
    <property type="protein sequence ID" value="RDB69095.1"/>
    <property type="molecule type" value="Genomic_DNA"/>
</dbReference>
<dbReference type="EMBL" id="QICC01000003">
    <property type="protein sequence ID" value="RNM43116.1"/>
    <property type="molecule type" value="Genomic_DNA"/>
</dbReference>
<proteinExistence type="predicted"/>
<reference evidence="7" key="3">
    <citation type="journal article" date="2019" name="Microbiol. Resour. Announc.">
        <title>Draft Genome Sequences of Type Strains of Gordonibacter faecihominis, Paraeggerthella hongkongensis, Parvibacter caecicola,Slackia equolifaciens, Slackia faecicanis, and Slackia isoflavoniconvertens.</title>
        <authorList>
            <person name="Danylec N."/>
            <person name="Stoll D.A."/>
            <person name="Dotsch A."/>
            <person name="Huch M."/>
        </authorList>
    </citation>
    <scope>NUCLEOTIDE SEQUENCE</scope>
    <source>
        <strain evidence="7">DSM 16107</strain>
    </source>
</reference>